<keyword evidence="2 9" id="KW-1003">Cell membrane</keyword>
<feature type="active site" evidence="9">
    <location>
        <position position="115"/>
    </location>
</feature>
<comment type="caution">
    <text evidence="9">Lacks conserved residue(s) required for the propagation of feature annotation.</text>
</comment>
<dbReference type="AlphaFoldDB" id="A0A545U3B3"/>
<comment type="pathway">
    <text evidence="9">Protein modification; lipoprotein biosynthesis (signal peptide cleavage).</text>
</comment>
<evidence type="ECO:0000256" key="6">
    <source>
        <dbReference type="ARBA" id="ARBA00022801"/>
    </source>
</evidence>
<evidence type="ECO:0000256" key="9">
    <source>
        <dbReference type="HAMAP-Rule" id="MF_00161"/>
    </source>
</evidence>
<evidence type="ECO:0000256" key="4">
    <source>
        <dbReference type="ARBA" id="ARBA00022692"/>
    </source>
</evidence>
<evidence type="ECO:0000256" key="8">
    <source>
        <dbReference type="ARBA" id="ARBA00023136"/>
    </source>
</evidence>
<comment type="subcellular location">
    <subcellularLocation>
        <location evidence="9">Cell membrane</location>
        <topology evidence="9">Multi-pass membrane protein</topology>
    </subcellularLocation>
</comment>
<dbReference type="PANTHER" id="PTHR33695:SF1">
    <property type="entry name" value="LIPOPROTEIN SIGNAL PEPTIDASE"/>
    <property type="match status" value="1"/>
</dbReference>
<dbReference type="PANTHER" id="PTHR33695">
    <property type="entry name" value="LIPOPROTEIN SIGNAL PEPTIDASE"/>
    <property type="match status" value="1"/>
</dbReference>
<feature type="active site" evidence="9">
    <location>
        <position position="133"/>
    </location>
</feature>
<comment type="similarity">
    <text evidence="1 9 11">Belongs to the peptidase A8 family.</text>
</comment>
<keyword evidence="8 9" id="KW-0472">Membrane</keyword>
<evidence type="ECO:0000256" key="1">
    <source>
        <dbReference type="ARBA" id="ARBA00006139"/>
    </source>
</evidence>
<gene>
    <name evidence="9 12" type="primary">lspA</name>
    <name evidence="12" type="ORF">FKG95_02220</name>
</gene>
<dbReference type="EC" id="3.4.23.36" evidence="9"/>
<comment type="catalytic activity">
    <reaction evidence="9 10">
        <text>Release of signal peptides from bacterial membrane prolipoproteins. Hydrolyzes -Xaa-Yaa-Zaa-|-(S,diacylglyceryl)Cys-, in which Xaa is hydrophobic (preferably Leu), and Yaa (Ala or Ser) and Zaa (Gly or Ala) have small, neutral side chains.</text>
        <dbReference type="EC" id="3.4.23.36"/>
    </reaction>
</comment>
<dbReference type="GO" id="GO:0004190">
    <property type="term" value="F:aspartic-type endopeptidase activity"/>
    <property type="evidence" value="ECO:0007669"/>
    <property type="project" value="UniProtKB-UniRule"/>
</dbReference>
<sequence length="157" mass="17017">MYKLTAILAVVVCALDQFTKWLILEVVMQPVQTFEITGFFNIVLAFNRGVSFGLFGNDAAIMPYILSAVAAVIVVALLVWLREQDQKANALAVGLVVGGAIGNVIDRLRIGMVVDFLDFHLAGWHWPAFNVADTAIFLGVAVLMFASLFGGVSEGKR</sequence>
<keyword evidence="6 9" id="KW-0378">Hydrolase</keyword>
<keyword evidence="13" id="KW-1185">Reference proteome</keyword>
<dbReference type="OrthoDB" id="9810259at2"/>
<dbReference type="HAMAP" id="MF_00161">
    <property type="entry name" value="LspA"/>
    <property type="match status" value="1"/>
</dbReference>
<dbReference type="InterPro" id="IPR001872">
    <property type="entry name" value="Peptidase_A8"/>
</dbReference>
<reference evidence="12 13" key="1">
    <citation type="submission" date="2019-06" db="EMBL/GenBank/DDBJ databases">
        <title>Whole genome sequence for Rhodospirillaceae sp. R148.</title>
        <authorList>
            <person name="Wang G."/>
        </authorList>
    </citation>
    <scope>NUCLEOTIDE SEQUENCE [LARGE SCALE GENOMIC DNA]</scope>
    <source>
        <strain evidence="12 13">R148</strain>
    </source>
</reference>
<dbReference type="PRINTS" id="PR00781">
    <property type="entry name" value="LIPOSIGPTASE"/>
</dbReference>
<comment type="caution">
    <text evidence="12">The sequence shown here is derived from an EMBL/GenBank/DDBJ whole genome shotgun (WGS) entry which is preliminary data.</text>
</comment>
<dbReference type="GO" id="GO:0005886">
    <property type="term" value="C:plasma membrane"/>
    <property type="evidence" value="ECO:0007669"/>
    <property type="project" value="UniProtKB-SubCell"/>
</dbReference>
<keyword evidence="3 9" id="KW-0645">Protease</keyword>
<evidence type="ECO:0000256" key="3">
    <source>
        <dbReference type="ARBA" id="ARBA00022670"/>
    </source>
</evidence>
<feature type="transmembrane region" description="Helical" evidence="9">
    <location>
        <begin position="88"/>
        <end position="105"/>
    </location>
</feature>
<dbReference type="NCBIfam" id="TIGR00077">
    <property type="entry name" value="lspA"/>
    <property type="match status" value="1"/>
</dbReference>
<dbReference type="PROSITE" id="PS00855">
    <property type="entry name" value="SPASE_II"/>
    <property type="match status" value="1"/>
</dbReference>
<name>A0A545U3B3_9PROT</name>
<accession>A0A545U3B3</accession>
<evidence type="ECO:0000256" key="7">
    <source>
        <dbReference type="ARBA" id="ARBA00022989"/>
    </source>
</evidence>
<keyword evidence="7 9" id="KW-1133">Transmembrane helix</keyword>
<evidence type="ECO:0000256" key="10">
    <source>
        <dbReference type="RuleBase" id="RU000594"/>
    </source>
</evidence>
<dbReference type="EMBL" id="VHSH01000001">
    <property type="protein sequence ID" value="TQV83938.1"/>
    <property type="molecule type" value="Genomic_DNA"/>
</dbReference>
<evidence type="ECO:0000313" key="13">
    <source>
        <dbReference type="Proteomes" id="UP000315252"/>
    </source>
</evidence>
<evidence type="ECO:0000313" key="12">
    <source>
        <dbReference type="EMBL" id="TQV83938.1"/>
    </source>
</evidence>
<keyword evidence="4 9" id="KW-0812">Transmembrane</keyword>
<keyword evidence="5 9" id="KW-0064">Aspartyl protease</keyword>
<dbReference type="Pfam" id="PF01252">
    <property type="entry name" value="Peptidase_A8"/>
    <property type="match status" value="1"/>
</dbReference>
<comment type="function">
    <text evidence="9 10">This protein specifically catalyzes the removal of signal peptides from prolipoproteins.</text>
</comment>
<evidence type="ECO:0000256" key="5">
    <source>
        <dbReference type="ARBA" id="ARBA00022750"/>
    </source>
</evidence>
<dbReference type="GO" id="GO:0006508">
    <property type="term" value="P:proteolysis"/>
    <property type="evidence" value="ECO:0007669"/>
    <property type="project" value="UniProtKB-KW"/>
</dbReference>
<feature type="transmembrane region" description="Helical" evidence="9">
    <location>
        <begin position="61"/>
        <end position="81"/>
    </location>
</feature>
<feature type="transmembrane region" description="Helical" evidence="9">
    <location>
        <begin position="125"/>
        <end position="152"/>
    </location>
</feature>
<dbReference type="UniPathway" id="UPA00665"/>
<dbReference type="Proteomes" id="UP000315252">
    <property type="component" value="Unassembled WGS sequence"/>
</dbReference>
<evidence type="ECO:0000256" key="11">
    <source>
        <dbReference type="RuleBase" id="RU004181"/>
    </source>
</evidence>
<organism evidence="12 13">
    <name type="scientific">Denitrobaculum tricleocarpae</name>
    <dbReference type="NCBI Taxonomy" id="2591009"/>
    <lineage>
        <taxon>Bacteria</taxon>
        <taxon>Pseudomonadati</taxon>
        <taxon>Pseudomonadota</taxon>
        <taxon>Alphaproteobacteria</taxon>
        <taxon>Rhodospirillales</taxon>
        <taxon>Rhodospirillaceae</taxon>
        <taxon>Denitrobaculum</taxon>
    </lineage>
</organism>
<protein>
    <recommendedName>
        <fullName evidence="9">Lipoprotein signal peptidase</fullName>
        <ecNumber evidence="9">3.4.23.36</ecNumber>
    </recommendedName>
    <alternativeName>
        <fullName evidence="9">Prolipoprotein signal peptidase</fullName>
    </alternativeName>
    <alternativeName>
        <fullName evidence="9">Signal peptidase II</fullName>
        <shortName evidence="9">SPase II</shortName>
    </alternativeName>
</protein>
<proteinExistence type="inferred from homology"/>
<evidence type="ECO:0000256" key="2">
    <source>
        <dbReference type="ARBA" id="ARBA00022475"/>
    </source>
</evidence>